<sequence length="75" mass="8923">MSRNKTYVRELNSNINIGILKHLYNNCIIVGTKTLSQNDTVIIIELNDYTRIWMLPEELNINEMIKKNHNSRRTY</sequence>
<gene>
    <name evidence="1" type="primary">ORF75</name>
</gene>
<reference evidence="1" key="1">
    <citation type="submission" date="2019-12" db="EMBL/GenBank/DDBJ databases">
        <authorList>
            <person name="Han H."/>
        </authorList>
    </citation>
    <scope>NUCLEOTIDE SEQUENCE</scope>
</reference>
<accession>A0A6B9P5L7</accession>
<proteinExistence type="predicted"/>
<keyword evidence="1" id="KW-0150">Chloroplast</keyword>
<protein>
    <submittedName>
        <fullName evidence="1">Uncharacterized protein</fullName>
    </submittedName>
</protein>
<keyword evidence="1" id="KW-0934">Plastid</keyword>
<dbReference type="EMBL" id="MN853877">
    <property type="protein sequence ID" value="QHD45313.1"/>
    <property type="molecule type" value="Genomic_DNA"/>
</dbReference>
<organism evidence="1">
    <name type="scientific">Grateloupia turuturu</name>
    <dbReference type="NCBI Taxonomy" id="118375"/>
    <lineage>
        <taxon>Eukaryota</taxon>
        <taxon>Rhodophyta</taxon>
        <taxon>Florideophyceae</taxon>
        <taxon>Rhodymeniophycidae</taxon>
        <taxon>Halymeniales</taxon>
        <taxon>Halymeniaceae</taxon>
        <taxon>Grateloupia</taxon>
    </lineage>
</organism>
<geneLocation type="chloroplast" evidence="1"/>
<dbReference type="AlphaFoldDB" id="A0A6B9P5L7"/>
<name>A0A6B9P5L7_9FLOR</name>
<evidence type="ECO:0000313" key="1">
    <source>
        <dbReference type="EMBL" id="QHD45313.1"/>
    </source>
</evidence>